<comment type="caution">
    <text evidence="2">The sequence shown here is derived from an EMBL/GenBank/DDBJ whole genome shotgun (WGS) entry which is preliminary data.</text>
</comment>
<gene>
    <name evidence="2" type="ORF">ENU30_04250</name>
</gene>
<dbReference type="EMBL" id="DTBZ01000081">
    <property type="protein sequence ID" value="HGQ18169.1"/>
    <property type="molecule type" value="Genomic_DNA"/>
</dbReference>
<reference evidence="2" key="1">
    <citation type="journal article" date="2020" name="mSystems">
        <title>Genome- and Community-Level Interaction Insights into Carbon Utilization and Element Cycling Functions of Hydrothermarchaeota in Hydrothermal Sediment.</title>
        <authorList>
            <person name="Zhou Z."/>
            <person name="Liu Y."/>
            <person name="Xu W."/>
            <person name="Pan J."/>
            <person name="Luo Z.H."/>
            <person name="Li M."/>
        </authorList>
    </citation>
    <scope>NUCLEOTIDE SEQUENCE [LARGE SCALE GENOMIC DNA]</scope>
    <source>
        <strain evidence="2">SpSt-657</strain>
    </source>
</reference>
<sequence length="177" mass="19523">MIFEVLLVAVIAISVYALLAKKFAGIPLVIGLFLLLAVYLVAAYRTPPTLTQIVAIFFLLGASVPLLAWGIANFISNLRVVKREITATAVSEFAVDGVKAFITLAKPQKATYGIMYGLIPWNVEGAELLFNFLNNEIWNKGLKVEHFQAEHAQIGQVHVAFILGILRPKTIVDRILY</sequence>
<proteinExistence type="predicted"/>
<name>A0A7J3JRG4_9CREN</name>
<evidence type="ECO:0000256" key="1">
    <source>
        <dbReference type="SAM" id="Phobius"/>
    </source>
</evidence>
<feature type="transmembrane region" description="Helical" evidence="1">
    <location>
        <begin position="53"/>
        <end position="72"/>
    </location>
</feature>
<accession>A0A7J3JRG4</accession>
<keyword evidence="1" id="KW-0472">Membrane</keyword>
<keyword evidence="1" id="KW-0812">Transmembrane</keyword>
<protein>
    <submittedName>
        <fullName evidence="2">Uncharacterized protein</fullName>
    </submittedName>
</protein>
<feature type="transmembrane region" description="Helical" evidence="1">
    <location>
        <begin position="27"/>
        <end position="46"/>
    </location>
</feature>
<organism evidence="2">
    <name type="scientific">Ignisphaera aggregans</name>
    <dbReference type="NCBI Taxonomy" id="334771"/>
    <lineage>
        <taxon>Archaea</taxon>
        <taxon>Thermoproteota</taxon>
        <taxon>Thermoprotei</taxon>
        <taxon>Desulfurococcales</taxon>
        <taxon>Desulfurococcaceae</taxon>
        <taxon>Ignisphaera</taxon>
    </lineage>
</organism>
<dbReference type="AlphaFoldDB" id="A0A7J3JRG4"/>
<evidence type="ECO:0000313" key="2">
    <source>
        <dbReference type="EMBL" id="HGQ18169.1"/>
    </source>
</evidence>
<keyword evidence="1" id="KW-1133">Transmembrane helix</keyword>